<proteinExistence type="inferred from homology"/>
<dbReference type="GO" id="GO:0016020">
    <property type="term" value="C:membrane"/>
    <property type="evidence" value="ECO:0007669"/>
    <property type="project" value="GOC"/>
</dbReference>
<keyword evidence="3" id="KW-0746">Sphingolipid metabolism</keyword>
<dbReference type="InterPro" id="IPR017853">
    <property type="entry name" value="GH"/>
</dbReference>
<dbReference type="Gene3D" id="3.20.20.80">
    <property type="entry name" value="Glycosidases"/>
    <property type="match status" value="1"/>
</dbReference>
<dbReference type="PANTHER" id="PTHR15172:SF1">
    <property type="entry name" value="GALACTOCEREBROSIDASE"/>
    <property type="match status" value="1"/>
</dbReference>
<keyword evidence="4" id="KW-0442">Lipid degradation</keyword>
<dbReference type="InterPro" id="IPR001286">
    <property type="entry name" value="Glyco_hydro_59"/>
</dbReference>
<gene>
    <name evidence="8" type="ORF">BTO14_05040</name>
</gene>
<dbReference type="SUPFAM" id="SSF51445">
    <property type="entry name" value="(Trans)glycosidases"/>
    <property type="match status" value="1"/>
</dbReference>
<evidence type="ECO:0000259" key="6">
    <source>
        <dbReference type="Pfam" id="PF02057"/>
    </source>
</evidence>
<dbReference type="EMBL" id="MSCK01000001">
    <property type="protein sequence ID" value="PQJ72660.1"/>
    <property type="molecule type" value="Genomic_DNA"/>
</dbReference>
<dbReference type="Pfam" id="PF21708">
    <property type="entry name" value="Glyco_hydro_59_C"/>
    <property type="match status" value="1"/>
</dbReference>
<evidence type="ECO:0000256" key="1">
    <source>
        <dbReference type="ARBA" id="ARBA00005637"/>
    </source>
</evidence>
<dbReference type="Pfam" id="PF25788">
    <property type="entry name" value="Ig_Rha78A_N"/>
    <property type="match status" value="1"/>
</dbReference>
<dbReference type="InterPro" id="IPR013783">
    <property type="entry name" value="Ig-like_fold"/>
</dbReference>
<dbReference type="InterPro" id="IPR049162">
    <property type="entry name" value="GH59_C"/>
</dbReference>
<evidence type="ECO:0000313" key="8">
    <source>
        <dbReference type="EMBL" id="PQJ72660.1"/>
    </source>
</evidence>
<evidence type="ECO:0000256" key="5">
    <source>
        <dbReference type="ARBA" id="ARBA00033098"/>
    </source>
</evidence>
<comment type="similarity">
    <text evidence="1">Belongs to the glycosyl hydrolase 59 family.</text>
</comment>
<dbReference type="Gene3D" id="3.20.20.70">
    <property type="entry name" value="Aldolase class I"/>
    <property type="match status" value="1"/>
</dbReference>
<dbReference type="EC" id="3.2.1.46" evidence="2"/>
<dbReference type="Pfam" id="PF02057">
    <property type="entry name" value="Glyco_hydro_59"/>
    <property type="match status" value="1"/>
</dbReference>
<dbReference type="GO" id="GO:0006683">
    <property type="term" value="P:galactosylceramide catabolic process"/>
    <property type="evidence" value="ECO:0007669"/>
    <property type="project" value="InterPro"/>
</dbReference>
<dbReference type="AlphaFoldDB" id="A0A2P6CCP3"/>
<dbReference type="Gene3D" id="2.60.120.560">
    <property type="entry name" value="Exo-inulinase, domain 1"/>
    <property type="match status" value="1"/>
</dbReference>
<dbReference type="GO" id="GO:0005764">
    <property type="term" value="C:lysosome"/>
    <property type="evidence" value="ECO:0007669"/>
    <property type="project" value="TreeGrafter"/>
</dbReference>
<dbReference type="GO" id="GO:0004336">
    <property type="term" value="F:galactosylceramidase activity"/>
    <property type="evidence" value="ECO:0007669"/>
    <property type="project" value="UniProtKB-EC"/>
</dbReference>
<keyword evidence="9" id="KW-1185">Reference proteome</keyword>
<keyword evidence="3" id="KW-0443">Lipid metabolism</keyword>
<dbReference type="PANTHER" id="PTHR15172">
    <property type="entry name" value="GALACTOCEREBROSIDASE"/>
    <property type="match status" value="1"/>
</dbReference>
<evidence type="ECO:0000256" key="4">
    <source>
        <dbReference type="ARBA" id="ARBA00022963"/>
    </source>
</evidence>
<dbReference type="RefSeq" id="WP_170062872.1">
    <property type="nucleotide sequence ID" value="NZ_CP150661.1"/>
</dbReference>
<dbReference type="Gene3D" id="2.60.40.10">
    <property type="entry name" value="Immunoglobulins"/>
    <property type="match status" value="1"/>
</dbReference>
<comment type="caution">
    <text evidence="8">The sequence shown here is derived from an EMBL/GenBank/DDBJ whole genome shotgun (WGS) entry which is preliminary data.</text>
</comment>
<dbReference type="InterPro" id="IPR013785">
    <property type="entry name" value="Aldolase_TIM"/>
</dbReference>
<evidence type="ECO:0000256" key="2">
    <source>
        <dbReference type="ARBA" id="ARBA00012657"/>
    </source>
</evidence>
<dbReference type="Proteomes" id="UP000247345">
    <property type="component" value="Unassembled WGS sequence"/>
</dbReference>
<sequence length="779" mass="88214">MKIPSKSYNIIILGFLLFFSSLVFALDVKDLKCNSKINPTGIVNAMPQFSWTFVGDEKSSKQGGYRICMATSIEKLKYPDVWDTGPTSTSETGPFKYSGAPLKSGQRIYWKVIVWGNNRGAKHSEPAWFEMGDIVNPETPFQPYVFPKTKGVVQIKLNGNDKGRTFEGIGGVSAGASTDLLYDYEDPIKSQILDVLFKPKFGAGFQHLKVEMGGGENSTCGSEPSHAITREELKNPVSRGYEFWLMKEAKNRNPNVILEYLPWSFPAYLKPNIFTEESAEYFVSFLDVAKNQWDMNIDWVAAAENENGTNRDWLVNQVRPLLDARGYKNVKIQGPDDNSGDWKIFNEFEKDKVFDNVVEAVGYHYVTGREFNENMVDGRGRPTTEKAKNSGKPLWASEDWSWTGKDWGGAGALNLARMYNKFYIRDRITKTLIWAPIGSIYKSVTWDKAGAMKANSPWSGYYEVWPTIWATAHTTQFTEPENWHYLNSACGLFDGGTYKGSSVALKEKNGPNWSMIICTENQEDIEVIIEEGLSLGIVSVWKSDENEQFIKQESVVPKNGVLRLSLDPKSIYSLTTTTGQQKGTYEIPEEAAFPFPYKENYEGRKAGDLPKYHSDQTGSFEIALKEDGSQCLKQIIPEQGYDWMRVYRRSNIKPNTLVGDVNWENYTCKVDVFIEGGNVELGGRVKGSYLKGYRFQVTKNGNWKLMFDKEVLKKGVISDFDGAQWHSLKITFQNKEIEAFVDEVSVVNVSHQKTKGYVMLVSSYDENLFDNLEITTNNK</sequence>
<organism evidence="8 9">
    <name type="scientific">Polaribacter butkevichii</name>
    <dbReference type="NCBI Taxonomy" id="218490"/>
    <lineage>
        <taxon>Bacteria</taxon>
        <taxon>Pseudomonadati</taxon>
        <taxon>Bacteroidota</taxon>
        <taxon>Flavobacteriia</taxon>
        <taxon>Flavobacteriales</taxon>
        <taxon>Flavobacteriaceae</taxon>
    </lineage>
</organism>
<evidence type="ECO:0000256" key="3">
    <source>
        <dbReference type="ARBA" id="ARBA00022919"/>
    </source>
</evidence>
<dbReference type="PRINTS" id="PR00850">
    <property type="entry name" value="GLHYDRLASE59"/>
</dbReference>
<accession>A0A2P6CCP3</accession>
<evidence type="ECO:0000259" key="7">
    <source>
        <dbReference type="Pfam" id="PF21708"/>
    </source>
</evidence>
<protein>
    <recommendedName>
        <fullName evidence="2">galactosylceramidase</fullName>
        <ecNumber evidence="2">3.2.1.46</ecNumber>
    </recommendedName>
    <alternativeName>
        <fullName evidence="5">Galactosylceramidase</fullName>
    </alternativeName>
</protein>
<evidence type="ECO:0000313" key="9">
    <source>
        <dbReference type="Proteomes" id="UP000247345"/>
    </source>
</evidence>
<name>A0A2P6CCP3_9FLAO</name>
<reference evidence="8 9" key="1">
    <citation type="submission" date="2016-12" db="EMBL/GenBank/DDBJ databases">
        <title>Trade-off between light-utilization and light-protection in marine flavobacteria.</title>
        <authorList>
            <person name="Kumagai Y."/>
            <person name="Yoshizawa S."/>
            <person name="Kogure K."/>
            <person name="Iwasaki W."/>
        </authorList>
    </citation>
    <scope>NUCLEOTIDE SEQUENCE [LARGE SCALE GENOMIC DNA]</scope>
    <source>
        <strain evidence="8 9">KCTC 12100</strain>
    </source>
</reference>
<dbReference type="InterPro" id="IPR049161">
    <property type="entry name" value="GH59_cat"/>
</dbReference>
<feature type="domain" description="Glycosyl hydrolase family 59 catalytic" evidence="6">
    <location>
        <begin position="166"/>
        <end position="476"/>
    </location>
</feature>
<feature type="domain" description="Glycosyl hydrolase family 59 C-terminal lectin" evidence="7">
    <location>
        <begin position="615"/>
        <end position="775"/>
    </location>
</feature>